<feature type="transmembrane region" description="Helical" evidence="7">
    <location>
        <begin position="124"/>
        <end position="142"/>
    </location>
</feature>
<feature type="region of interest" description="Disordered" evidence="6">
    <location>
        <begin position="384"/>
        <end position="408"/>
    </location>
</feature>
<dbReference type="PANTHER" id="PTHR33048:SF146">
    <property type="entry name" value="INTEGRAL MEMBRANE PROTEIN"/>
    <property type="match status" value="1"/>
</dbReference>
<protein>
    <recommendedName>
        <fullName evidence="8">Rhodopsin domain-containing protein</fullName>
    </recommendedName>
</protein>
<dbReference type="OrthoDB" id="3934549at2759"/>
<evidence type="ECO:0000256" key="3">
    <source>
        <dbReference type="ARBA" id="ARBA00022989"/>
    </source>
</evidence>
<sequence length="491" mass="53393">MRVTSVGSQCPTHGKEDAIFDPGLISSVVIVVDIRGGKFLLFQSSQRQELDAALAYSRLHSKQPTGICYLTSLPSSAMSHSFCDENQGTIGLAFTWILLSFGILTVSLRIYVRSGVNGKIGWDDYTAVASLAVGILAGGFFTKMITSGMGRHVSCLPPQSVIAMLEFSAISEALNVFGIGVVKISVCLALLRVVERARRGITLFLRSLLVFVAVTHLALAMLFFLHCRPLAALWNPKVQGSCLSTHTTVLAGYVGFAVDVVTDLVCAGIPVLVIHRLQMSFRTKVALCVLMGLGVFTAGCAVAKAITLRGVFADDYTFGFTKPATWAAVEQFVGIIITSIPALRPLLRSFLEQSHNRSGIRRYIFWGNKTGSFGFGKKGSLQQQQQQYQQQKQQQVSRSESSVQESVRTKNTFLPWHRDSRGLPFSSSDSDQATAVYKESSKGGTGQVDPEKVLLGDKFGDVGGRDYLKGWSLPDIADRRSAMIAIPVFDV</sequence>
<evidence type="ECO:0000256" key="6">
    <source>
        <dbReference type="SAM" id="MobiDB-lite"/>
    </source>
</evidence>
<evidence type="ECO:0000259" key="8">
    <source>
        <dbReference type="Pfam" id="PF20684"/>
    </source>
</evidence>
<feature type="region of interest" description="Disordered" evidence="6">
    <location>
        <begin position="421"/>
        <end position="451"/>
    </location>
</feature>
<proteinExistence type="inferred from homology"/>
<dbReference type="PANTHER" id="PTHR33048">
    <property type="entry name" value="PTH11-LIKE INTEGRAL MEMBRANE PROTEIN (AFU_ORTHOLOGUE AFUA_5G11245)"/>
    <property type="match status" value="1"/>
</dbReference>
<keyword evidence="2 7" id="KW-0812">Transmembrane</keyword>
<reference evidence="9 10" key="1">
    <citation type="journal article" date="2020" name="Genomics">
        <title>Complete, high-quality genomes from long-read metagenomic sequencing of two wolf lichen thalli reveals enigmatic genome architecture.</title>
        <authorList>
            <person name="McKenzie S.K."/>
            <person name="Walston R.F."/>
            <person name="Allen J.L."/>
        </authorList>
    </citation>
    <scope>NUCLEOTIDE SEQUENCE [LARGE SCALE GENOMIC DNA]</scope>
    <source>
        <strain evidence="9">WasteWater2</strain>
    </source>
</reference>
<organism evidence="9 10">
    <name type="scientific">Letharia columbiana</name>
    <dbReference type="NCBI Taxonomy" id="112416"/>
    <lineage>
        <taxon>Eukaryota</taxon>
        <taxon>Fungi</taxon>
        <taxon>Dikarya</taxon>
        <taxon>Ascomycota</taxon>
        <taxon>Pezizomycotina</taxon>
        <taxon>Lecanoromycetes</taxon>
        <taxon>OSLEUM clade</taxon>
        <taxon>Lecanoromycetidae</taxon>
        <taxon>Lecanorales</taxon>
        <taxon>Lecanorineae</taxon>
        <taxon>Parmeliaceae</taxon>
        <taxon>Letharia</taxon>
    </lineage>
</organism>
<keyword evidence="10" id="KW-1185">Reference proteome</keyword>
<feature type="transmembrane region" description="Helical" evidence="7">
    <location>
        <begin position="203"/>
        <end position="225"/>
    </location>
</feature>
<gene>
    <name evidence="9" type="ORF">HO173_008165</name>
</gene>
<dbReference type="Proteomes" id="UP000578531">
    <property type="component" value="Unassembled WGS sequence"/>
</dbReference>
<comment type="similarity">
    <text evidence="5">Belongs to the SAT4 family.</text>
</comment>
<evidence type="ECO:0000256" key="1">
    <source>
        <dbReference type="ARBA" id="ARBA00004141"/>
    </source>
</evidence>
<feature type="compositionally biased region" description="Low complexity" evidence="6">
    <location>
        <begin position="384"/>
        <end position="406"/>
    </location>
</feature>
<evidence type="ECO:0000313" key="9">
    <source>
        <dbReference type="EMBL" id="KAF6233608.1"/>
    </source>
</evidence>
<comment type="caution">
    <text evidence="9">The sequence shown here is derived from an EMBL/GenBank/DDBJ whole genome shotgun (WGS) entry which is preliminary data.</text>
</comment>
<dbReference type="InterPro" id="IPR049326">
    <property type="entry name" value="Rhodopsin_dom_fungi"/>
</dbReference>
<keyword evidence="4 7" id="KW-0472">Membrane</keyword>
<feature type="transmembrane region" description="Helical" evidence="7">
    <location>
        <begin position="173"/>
        <end position="191"/>
    </location>
</feature>
<keyword evidence="3 7" id="KW-1133">Transmembrane helix</keyword>
<name>A0A8H6FRZ4_9LECA</name>
<evidence type="ECO:0000256" key="5">
    <source>
        <dbReference type="ARBA" id="ARBA00038359"/>
    </source>
</evidence>
<evidence type="ECO:0000256" key="4">
    <source>
        <dbReference type="ARBA" id="ARBA00023136"/>
    </source>
</evidence>
<dbReference type="GO" id="GO:0016020">
    <property type="term" value="C:membrane"/>
    <property type="evidence" value="ECO:0007669"/>
    <property type="project" value="UniProtKB-SubCell"/>
</dbReference>
<evidence type="ECO:0000313" key="10">
    <source>
        <dbReference type="Proteomes" id="UP000578531"/>
    </source>
</evidence>
<dbReference type="Pfam" id="PF20684">
    <property type="entry name" value="Fung_rhodopsin"/>
    <property type="match status" value="1"/>
</dbReference>
<feature type="transmembrane region" description="Helical" evidence="7">
    <location>
        <begin position="326"/>
        <end position="347"/>
    </location>
</feature>
<feature type="transmembrane region" description="Helical" evidence="7">
    <location>
        <begin position="285"/>
        <end position="306"/>
    </location>
</feature>
<dbReference type="InterPro" id="IPR052337">
    <property type="entry name" value="SAT4-like"/>
</dbReference>
<evidence type="ECO:0000256" key="7">
    <source>
        <dbReference type="SAM" id="Phobius"/>
    </source>
</evidence>
<dbReference type="EMBL" id="JACCJC010000035">
    <property type="protein sequence ID" value="KAF6233608.1"/>
    <property type="molecule type" value="Genomic_DNA"/>
</dbReference>
<accession>A0A8H6FRZ4</accession>
<evidence type="ECO:0000256" key="2">
    <source>
        <dbReference type="ARBA" id="ARBA00022692"/>
    </source>
</evidence>
<dbReference type="GeneID" id="59289821"/>
<feature type="domain" description="Rhodopsin" evidence="8">
    <location>
        <begin position="108"/>
        <end position="348"/>
    </location>
</feature>
<feature type="transmembrane region" description="Helical" evidence="7">
    <location>
        <begin position="250"/>
        <end position="273"/>
    </location>
</feature>
<feature type="transmembrane region" description="Helical" evidence="7">
    <location>
        <begin position="90"/>
        <end position="112"/>
    </location>
</feature>
<dbReference type="RefSeq" id="XP_037163025.1">
    <property type="nucleotide sequence ID" value="XM_037310065.1"/>
</dbReference>
<dbReference type="AlphaFoldDB" id="A0A8H6FRZ4"/>
<comment type="subcellular location">
    <subcellularLocation>
        <location evidence="1">Membrane</location>
        <topology evidence="1">Multi-pass membrane protein</topology>
    </subcellularLocation>
</comment>